<organism evidence="4 5">
    <name type="scientific">Tianweitania populi</name>
    <dbReference type="NCBI Taxonomy" id="1607949"/>
    <lineage>
        <taxon>Bacteria</taxon>
        <taxon>Pseudomonadati</taxon>
        <taxon>Pseudomonadota</taxon>
        <taxon>Alphaproteobacteria</taxon>
        <taxon>Hyphomicrobiales</taxon>
        <taxon>Phyllobacteriaceae</taxon>
        <taxon>Tianweitania</taxon>
    </lineage>
</organism>
<accession>A0A8J3GKD4</accession>
<reference evidence="4" key="2">
    <citation type="submission" date="2020-09" db="EMBL/GenBank/DDBJ databases">
        <authorList>
            <person name="Sun Q."/>
            <person name="Kim S."/>
        </authorList>
    </citation>
    <scope>NUCLEOTIDE SEQUENCE</scope>
    <source>
        <strain evidence="4">KCTC 42249</strain>
    </source>
</reference>
<dbReference type="SMART" id="SM00062">
    <property type="entry name" value="PBPb"/>
    <property type="match status" value="1"/>
</dbReference>
<name>A0A8J3GKD4_9HYPH</name>
<evidence type="ECO:0000259" key="3">
    <source>
        <dbReference type="SMART" id="SM00062"/>
    </source>
</evidence>
<feature type="domain" description="Solute-binding protein family 3/N-terminal" evidence="3">
    <location>
        <begin position="49"/>
        <end position="278"/>
    </location>
</feature>
<evidence type="ECO:0000313" key="4">
    <source>
        <dbReference type="EMBL" id="GHD16670.1"/>
    </source>
</evidence>
<dbReference type="Pfam" id="PF00497">
    <property type="entry name" value="SBP_bac_3"/>
    <property type="match status" value="1"/>
</dbReference>
<dbReference type="PANTHER" id="PTHR35936:SF35">
    <property type="entry name" value="L-CYSTINE-BINDING PROTEIN TCYJ"/>
    <property type="match status" value="1"/>
</dbReference>
<keyword evidence="5" id="KW-1185">Reference proteome</keyword>
<feature type="signal peptide" evidence="2">
    <location>
        <begin position="1"/>
        <end position="23"/>
    </location>
</feature>
<dbReference type="SUPFAM" id="SSF53850">
    <property type="entry name" value="Periplasmic binding protein-like II"/>
    <property type="match status" value="1"/>
</dbReference>
<reference evidence="4" key="1">
    <citation type="journal article" date="2014" name="Int. J. Syst. Evol. Microbiol.">
        <title>Complete genome sequence of Corynebacterium casei LMG S-19264T (=DSM 44701T), isolated from a smear-ripened cheese.</title>
        <authorList>
            <consortium name="US DOE Joint Genome Institute (JGI-PGF)"/>
            <person name="Walter F."/>
            <person name="Albersmeier A."/>
            <person name="Kalinowski J."/>
            <person name="Ruckert C."/>
        </authorList>
    </citation>
    <scope>NUCLEOTIDE SEQUENCE</scope>
    <source>
        <strain evidence="4">KCTC 42249</strain>
    </source>
</reference>
<sequence length="280" mass="30705">MRRHLASCLLLVASALPLLPAPAKGDPVIPSFWDTRERLVKPDLGELKRLRFITTTDFPPFSFIDASGRLSGFHVDLARAICAQLAITDRCQIQALPWNEHAKALADGEGEALLSGLAVNSENREMYAFSRPYLSFPARFVGRQGDAPETTRAALTGKTIGVIANSAHERMLRDYFPDATAQSFDDFDAMLAAVQTGMIDLAFGDGMRMSFWLTESEAGDCCAFVGGPYLAPEYLGQGLAIGVPVDRPELTQALDYALHEIGTKGIFAELYLRYFPVSFF</sequence>
<dbReference type="RefSeq" id="WP_189504314.1">
    <property type="nucleotide sequence ID" value="NZ_BMZQ01000002.1"/>
</dbReference>
<dbReference type="EMBL" id="BMZQ01000002">
    <property type="protein sequence ID" value="GHD16670.1"/>
    <property type="molecule type" value="Genomic_DNA"/>
</dbReference>
<keyword evidence="1 2" id="KW-0732">Signal</keyword>
<dbReference type="Gene3D" id="3.40.190.10">
    <property type="entry name" value="Periplasmic binding protein-like II"/>
    <property type="match status" value="2"/>
</dbReference>
<protein>
    <submittedName>
        <fullName evidence="4">Amino acid ABC transporter</fullName>
    </submittedName>
</protein>
<feature type="chain" id="PRO_5035150471" evidence="2">
    <location>
        <begin position="24"/>
        <end position="280"/>
    </location>
</feature>
<dbReference type="Proteomes" id="UP000630142">
    <property type="component" value="Unassembled WGS sequence"/>
</dbReference>
<dbReference type="AlphaFoldDB" id="A0A8J3GKD4"/>
<evidence type="ECO:0000313" key="5">
    <source>
        <dbReference type="Proteomes" id="UP000630142"/>
    </source>
</evidence>
<gene>
    <name evidence="4" type="ORF">GCM10016234_25040</name>
</gene>
<dbReference type="PANTHER" id="PTHR35936">
    <property type="entry name" value="MEMBRANE-BOUND LYTIC MUREIN TRANSGLYCOSYLASE F"/>
    <property type="match status" value="1"/>
</dbReference>
<evidence type="ECO:0000256" key="1">
    <source>
        <dbReference type="ARBA" id="ARBA00022729"/>
    </source>
</evidence>
<comment type="caution">
    <text evidence="4">The sequence shown here is derived from an EMBL/GenBank/DDBJ whole genome shotgun (WGS) entry which is preliminary data.</text>
</comment>
<evidence type="ECO:0000256" key="2">
    <source>
        <dbReference type="SAM" id="SignalP"/>
    </source>
</evidence>
<dbReference type="InterPro" id="IPR001638">
    <property type="entry name" value="Solute-binding_3/MltF_N"/>
</dbReference>
<proteinExistence type="predicted"/>